<dbReference type="PANTHER" id="PTHR32432:SF3">
    <property type="entry name" value="ETHANOLAMINE UTILIZATION PROTEIN EUTJ"/>
    <property type="match status" value="1"/>
</dbReference>
<dbReference type="Gene3D" id="3.30.420.40">
    <property type="match status" value="2"/>
</dbReference>
<keyword evidence="3" id="KW-1185">Reference proteome</keyword>
<comment type="caution">
    <text evidence="2">The sequence shown here is derived from an EMBL/GenBank/DDBJ whole genome shotgun (WGS) entry which is preliminary data.</text>
</comment>
<feature type="region of interest" description="Disordered" evidence="1">
    <location>
        <begin position="1"/>
        <end position="22"/>
    </location>
</feature>
<dbReference type="Pfam" id="PF11104">
    <property type="entry name" value="PilM_2"/>
    <property type="match status" value="1"/>
</dbReference>
<dbReference type="InterPro" id="IPR005883">
    <property type="entry name" value="PilM"/>
</dbReference>
<evidence type="ECO:0000256" key="1">
    <source>
        <dbReference type="SAM" id="MobiDB-lite"/>
    </source>
</evidence>
<proteinExistence type="predicted"/>
<gene>
    <name evidence="2" type="ORF">C4K46_09585</name>
</gene>
<organism evidence="2 3">
    <name type="scientific">Streptococcus oricebi</name>
    <dbReference type="NCBI Taxonomy" id="1547447"/>
    <lineage>
        <taxon>Bacteria</taxon>
        <taxon>Bacillati</taxon>
        <taxon>Bacillota</taxon>
        <taxon>Bacilli</taxon>
        <taxon>Lactobacillales</taxon>
        <taxon>Streptococcaceae</taxon>
        <taxon>Streptococcus</taxon>
    </lineage>
</organism>
<feature type="compositionally biased region" description="Basic and acidic residues" evidence="1">
    <location>
        <begin position="10"/>
        <end position="22"/>
    </location>
</feature>
<name>A0ABS5B641_9STRE</name>
<evidence type="ECO:0000313" key="2">
    <source>
        <dbReference type="EMBL" id="MBP2624186.1"/>
    </source>
</evidence>
<accession>A0ABS5B641</accession>
<dbReference type="PANTHER" id="PTHR32432">
    <property type="entry name" value="CELL DIVISION PROTEIN FTSA-RELATED"/>
    <property type="match status" value="1"/>
</dbReference>
<sequence>MGKSMFSSKRGKDSVEGEEKVKKESFLGKLNKPLFSKDKKDQDDFYLEEEEVEQVEEKKTSFLDKLNQPLLSKDKGAAKKKVKKAVPSQPYTMFGKPIKGNLMAIDLADDSVRVAVAKQRRLDLEIVLTVSAPLPPGVVQAGQILDPMTLKDVLLQLMDDYTINAKYAFFSINNSNIIARMVPVSAAVAEEDLEGLLSYELQQYLDIDPTAYAIQYEDMGQIMALGADENERNLRVYAVPRGLIEQYLNLANELKLVPYAFDLQSNTLEKWLSRVEAINNRAKYLTEKNVGMIHLTKNSIDVYLYSKGKFVTSNYLPSGYEQLEDMATSSNIQNLSAIASGEVDERMVKHALDSWLGDARSHILNTENFFMGSTQGEMIDAFYVYGNEDICWQLAAILRRDMNREIESIDSADCEHVTWDASLDFASDYIPATAMLIRRA</sequence>
<dbReference type="EMBL" id="PRDG01000006">
    <property type="protein sequence ID" value="MBP2624186.1"/>
    <property type="molecule type" value="Genomic_DNA"/>
</dbReference>
<evidence type="ECO:0000313" key="3">
    <source>
        <dbReference type="Proteomes" id="UP001519296"/>
    </source>
</evidence>
<dbReference type="Gene3D" id="3.30.1490.300">
    <property type="match status" value="1"/>
</dbReference>
<protein>
    <submittedName>
        <fullName evidence="2">Fimbrial assembly protein</fullName>
    </submittedName>
</protein>
<dbReference type="InterPro" id="IPR050696">
    <property type="entry name" value="FtsA/MreB"/>
</dbReference>
<dbReference type="RefSeq" id="WP_209628944.1">
    <property type="nucleotide sequence ID" value="NZ_PRDG01000006.1"/>
</dbReference>
<reference evidence="2 3" key="1">
    <citation type="submission" date="2018-02" db="EMBL/GenBank/DDBJ databases">
        <title>Draft genome sequence of Streptococcus oricebi CCUG 70868T type strain.</title>
        <authorList>
            <person name="Mendez V."/>
            <person name="Salva-Serra F."/>
            <person name="Jaen-Luchoro D."/>
            <person name="Gonzales-Siles L."/>
            <person name="Karlsson R."/>
            <person name="Engstrom-Jakobsson H."/>
            <person name="Busquets A."/>
            <person name="Gomila M."/>
            <person name="Pineiro-Iglesias B."/>
            <person name="Bennasar-Figueras A."/>
            <person name="Seeger M."/>
            <person name="Moore E."/>
        </authorList>
    </citation>
    <scope>NUCLEOTIDE SEQUENCE [LARGE SCALE GENOMIC DNA]</scope>
    <source>
        <strain evidence="2 3">CCUG 70868</strain>
    </source>
</reference>
<dbReference type="Proteomes" id="UP001519296">
    <property type="component" value="Unassembled WGS sequence"/>
</dbReference>